<dbReference type="EMBL" id="QGDT01000009">
    <property type="protein sequence ID" value="PWJ56921.1"/>
    <property type="molecule type" value="Genomic_DNA"/>
</dbReference>
<evidence type="ECO:0000313" key="9">
    <source>
        <dbReference type="Proteomes" id="UP000245880"/>
    </source>
</evidence>
<dbReference type="InterPro" id="IPR036388">
    <property type="entry name" value="WH-like_DNA-bd_sf"/>
</dbReference>
<feature type="domain" description="Response regulatory" evidence="7">
    <location>
        <begin position="7"/>
        <end position="124"/>
    </location>
</feature>
<dbReference type="SMART" id="SM00421">
    <property type="entry name" value="HTH_LUXR"/>
    <property type="match status" value="1"/>
</dbReference>
<evidence type="ECO:0000256" key="5">
    <source>
        <dbReference type="PROSITE-ProRule" id="PRU00169"/>
    </source>
</evidence>
<dbReference type="GO" id="GO:0000160">
    <property type="term" value="P:phosphorelay signal transduction system"/>
    <property type="evidence" value="ECO:0007669"/>
    <property type="project" value="InterPro"/>
</dbReference>
<dbReference type="PROSITE" id="PS00622">
    <property type="entry name" value="HTH_LUXR_1"/>
    <property type="match status" value="1"/>
</dbReference>
<dbReference type="InterPro" id="IPR011006">
    <property type="entry name" value="CheY-like_superfamily"/>
</dbReference>
<accession>A0A316AH00</accession>
<evidence type="ECO:0000256" key="3">
    <source>
        <dbReference type="ARBA" id="ARBA00023125"/>
    </source>
</evidence>
<comment type="caution">
    <text evidence="8">The sequence shown here is derived from an EMBL/GenBank/DDBJ whole genome shotgun (WGS) entry which is preliminary data.</text>
</comment>
<keyword evidence="2" id="KW-0805">Transcription regulation</keyword>
<proteinExistence type="predicted"/>
<dbReference type="Proteomes" id="UP000245880">
    <property type="component" value="Unassembled WGS sequence"/>
</dbReference>
<evidence type="ECO:0000259" key="7">
    <source>
        <dbReference type="PROSITE" id="PS50110"/>
    </source>
</evidence>
<protein>
    <submittedName>
        <fullName evidence="8">DNA-binding NarL/FixJ family response regulator</fullName>
    </submittedName>
</protein>
<dbReference type="PROSITE" id="PS50110">
    <property type="entry name" value="RESPONSE_REGULATORY"/>
    <property type="match status" value="1"/>
</dbReference>
<dbReference type="PANTHER" id="PTHR43214">
    <property type="entry name" value="TWO-COMPONENT RESPONSE REGULATOR"/>
    <property type="match status" value="1"/>
</dbReference>
<dbReference type="AlphaFoldDB" id="A0A316AH00"/>
<dbReference type="Pfam" id="PF00072">
    <property type="entry name" value="Response_reg"/>
    <property type="match status" value="1"/>
</dbReference>
<keyword evidence="3 8" id="KW-0238">DNA-binding</keyword>
<dbReference type="InterPro" id="IPR058245">
    <property type="entry name" value="NreC/VraR/RcsB-like_REC"/>
</dbReference>
<dbReference type="PANTHER" id="PTHR43214:SF41">
    <property type="entry name" value="NITRATE_NITRITE RESPONSE REGULATOR PROTEIN NARP"/>
    <property type="match status" value="1"/>
</dbReference>
<dbReference type="SUPFAM" id="SSF52172">
    <property type="entry name" value="CheY-like"/>
    <property type="match status" value="1"/>
</dbReference>
<dbReference type="Pfam" id="PF00196">
    <property type="entry name" value="GerE"/>
    <property type="match status" value="1"/>
</dbReference>
<evidence type="ECO:0000259" key="6">
    <source>
        <dbReference type="PROSITE" id="PS50043"/>
    </source>
</evidence>
<organism evidence="8 9">
    <name type="scientific">Dyadobacter jejuensis</name>
    <dbReference type="NCBI Taxonomy" id="1082580"/>
    <lineage>
        <taxon>Bacteria</taxon>
        <taxon>Pseudomonadati</taxon>
        <taxon>Bacteroidota</taxon>
        <taxon>Cytophagia</taxon>
        <taxon>Cytophagales</taxon>
        <taxon>Spirosomataceae</taxon>
        <taxon>Dyadobacter</taxon>
    </lineage>
</organism>
<dbReference type="GO" id="GO:0006355">
    <property type="term" value="P:regulation of DNA-templated transcription"/>
    <property type="evidence" value="ECO:0007669"/>
    <property type="project" value="InterPro"/>
</dbReference>
<gene>
    <name evidence="8" type="ORF">CLV98_10930</name>
</gene>
<dbReference type="RefSeq" id="WP_109675734.1">
    <property type="nucleotide sequence ID" value="NZ_QGDT01000009.1"/>
</dbReference>
<feature type="modified residue" description="4-aspartylphosphate" evidence="5">
    <location>
        <position position="59"/>
    </location>
</feature>
<dbReference type="OrthoDB" id="9780153at2"/>
<reference evidence="8 9" key="1">
    <citation type="submission" date="2018-03" db="EMBL/GenBank/DDBJ databases">
        <title>Genomic Encyclopedia of Archaeal and Bacterial Type Strains, Phase II (KMG-II): from individual species to whole genera.</title>
        <authorList>
            <person name="Goeker M."/>
        </authorList>
    </citation>
    <scope>NUCLEOTIDE SEQUENCE [LARGE SCALE GENOMIC DNA]</scope>
    <source>
        <strain evidence="8 9">DSM 100346</strain>
    </source>
</reference>
<name>A0A316AH00_9BACT</name>
<evidence type="ECO:0000256" key="1">
    <source>
        <dbReference type="ARBA" id="ARBA00022553"/>
    </source>
</evidence>
<dbReference type="SUPFAM" id="SSF46894">
    <property type="entry name" value="C-terminal effector domain of the bipartite response regulators"/>
    <property type="match status" value="1"/>
</dbReference>
<keyword evidence="9" id="KW-1185">Reference proteome</keyword>
<feature type="domain" description="HTH luxR-type" evidence="6">
    <location>
        <begin position="150"/>
        <end position="215"/>
    </location>
</feature>
<evidence type="ECO:0000256" key="2">
    <source>
        <dbReference type="ARBA" id="ARBA00023015"/>
    </source>
</evidence>
<dbReference type="InterPro" id="IPR001789">
    <property type="entry name" value="Sig_transdc_resp-reg_receiver"/>
</dbReference>
<dbReference type="SMART" id="SM00448">
    <property type="entry name" value="REC"/>
    <property type="match status" value="1"/>
</dbReference>
<keyword evidence="4" id="KW-0804">Transcription</keyword>
<dbReference type="PROSITE" id="PS50043">
    <property type="entry name" value="HTH_LUXR_2"/>
    <property type="match status" value="1"/>
</dbReference>
<dbReference type="InterPro" id="IPR039420">
    <property type="entry name" value="WalR-like"/>
</dbReference>
<dbReference type="GO" id="GO:0003677">
    <property type="term" value="F:DNA binding"/>
    <property type="evidence" value="ECO:0007669"/>
    <property type="project" value="UniProtKB-KW"/>
</dbReference>
<dbReference type="CDD" id="cd17535">
    <property type="entry name" value="REC_NarL-like"/>
    <property type="match status" value="1"/>
</dbReference>
<dbReference type="PRINTS" id="PR00038">
    <property type="entry name" value="HTHLUXR"/>
</dbReference>
<dbReference type="CDD" id="cd06170">
    <property type="entry name" value="LuxR_C_like"/>
    <property type="match status" value="1"/>
</dbReference>
<keyword evidence="1 5" id="KW-0597">Phosphoprotein</keyword>
<evidence type="ECO:0000313" key="8">
    <source>
        <dbReference type="EMBL" id="PWJ56921.1"/>
    </source>
</evidence>
<dbReference type="InterPro" id="IPR016032">
    <property type="entry name" value="Sig_transdc_resp-reg_C-effctor"/>
</dbReference>
<dbReference type="Gene3D" id="3.40.50.2300">
    <property type="match status" value="1"/>
</dbReference>
<sequence>MTLTAPRVLILEDHEIVASAVVALLEEQLPGTVTLRSNTFSKGLELLEKSQPVDLVILDVNLPGGGNISMLTALRDIQPGVKILIFTGQEDHRIALQFLSAGANGFLTKDSSEEEIGLAITKVLAGRKYMTEAIQQSVAESFFNKIDPRFNGENTVLSGREQQVMELLLEGKQTKQIAQELDLKLTTVSTHKGRIFEKMQVTNVIELFRKLNPTETE</sequence>
<dbReference type="Gene3D" id="1.10.10.10">
    <property type="entry name" value="Winged helix-like DNA-binding domain superfamily/Winged helix DNA-binding domain"/>
    <property type="match status" value="1"/>
</dbReference>
<dbReference type="InterPro" id="IPR000792">
    <property type="entry name" value="Tscrpt_reg_LuxR_C"/>
</dbReference>
<evidence type="ECO:0000256" key="4">
    <source>
        <dbReference type="ARBA" id="ARBA00023163"/>
    </source>
</evidence>